<proteinExistence type="predicted"/>
<name>A0A7X0NKP0_9GAMM</name>
<dbReference type="EMBL" id="JACHHU010000056">
    <property type="protein sequence ID" value="MBB6545180.1"/>
    <property type="molecule type" value="Genomic_DNA"/>
</dbReference>
<feature type="compositionally biased region" description="Low complexity" evidence="1">
    <location>
        <begin position="1"/>
        <end position="20"/>
    </location>
</feature>
<reference evidence="2 3" key="1">
    <citation type="submission" date="2020-08" db="EMBL/GenBank/DDBJ databases">
        <title>Genomic Encyclopedia of Type Strains, Phase IV (KMG-IV): sequencing the most valuable type-strain genomes for metagenomic binning, comparative biology and taxonomic classification.</title>
        <authorList>
            <person name="Goeker M."/>
        </authorList>
    </citation>
    <scope>NUCLEOTIDE SEQUENCE [LARGE SCALE GENOMIC DNA]</scope>
    <source>
        <strain evidence="2 3">DSM 26287</strain>
    </source>
</reference>
<evidence type="ECO:0000313" key="3">
    <source>
        <dbReference type="Proteomes" id="UP000537141"/>
    </source>
</evidence>
<keyword evidence="3" id="KW-1185">Reference proteome</keyword>
<comment type="caution">
    <text evidence="2">The sequence shown here is derived from an EMBL/GenBank/DDBJ whole genome shotgun (WGS) entry which is preliminary data.</text>
</comment>
<evidence type="ECO:0000256" key="1">
    <source>
        <dbReference type="SAM" id="MobiDB-lite"/>
    </source>
</evidence>
<dbReference type="Proteomes" id="UP000537141">
    <property type="component" value="Unassembled WGS sequence"/>
</dbReference>
<dbReference type="AlphaFoldDB" id="A0A7X0NKP0"/>
<dbReference type="RefSeq" id="WP_184426924.1">
    <property type="nucleotide sequence ID" value="NZ_AP027362.1"/>
</dbReference>
<accession>A0A7X0NKP0</accession>
<organism evidence="2 3">
    <name type="scientific">Thalassotalea piscium</name>
    <dbReference type="NCBI Taxonomy" id="1230533"/>
    <lineage>
        <taxon>Bacteria</taxon>
        <taxon>Pseudomonadati</taxon>
        <taxon>Pseudomonadota</taxon>
        <taxon>Gammaproteobacteria</taxon>
        <taxon>Alteromonadales</taxon>
        <taxon>Colwelliaceae</taxon>
        <taxon>Thalassotalea</taxon>
    </lineage>
</organism>
<evidence type="ECO:0000313" key="2">
    <source>
        <dbReference type="EMBL" id="MBB6545180.1"/>
    </source>
</evidence>
<sequence length="174" mass="19804">MITSINSQNYTVQQTQTNTNKTEETVRNIPKNYENTNNIDTRKNTLSFIETASPEELEAKVNSLTGRMPSMAVINLREIMNSENGDELVARIGRLQGQMDQEHRNVLDQEQNLISQGRAEGKSNKDILMSIVKMQDEQSELYKMSANWGSKGLTSPENYTKLVELTSNYVNYYA</sequence>
<feature type="region of interest" description="Disordered" evidence="1">
    <location>
        <begin position="1"/>
        <end position="22"/>
    </location>
</feature>
<gene>
    <name evidence="2" type="ORF">HNQ55_003723</name>
</gene>
<protein>
    <submittedName>
        <fullName evidence="2">Uncharacterized protein</fullName>
    </submittedName>
</protein>